<dbReference type="RefSeq" id="WP_223791076.1">
    <property type="nucleotide sequence ID" value="NZ_JAIOUQ010000005.1"/>
</dbReference>
<dbReference type="EMBL" id="JAIOUQ010000005">
    <property type="protein sequence ID" value="MBZ2165447.1"/>
    <property type="molecule type" value="Genomic_DNA"/>
</dbReference>
<proteinExistence type="predicted"/>
<keyword evidence="4" id="KW-1185">Reference proteome</keyword>
<dbReference type="GO" id="GO:0000160">
    <property type="term" value="P:phosphorelay signal transduction system"/>
    <property type="evidence" value="ECO:0007669"/>
    <property type="project" value="InterPro"/>
</dbReference>
<protein>
    <recommendedName>
        <fullName evidence="2">Response regulatory domain-containing protein</fullName>
    </recommendedName>
</protein>
<dbReference type="PROSITE" id="PS50110">
    <property type="entry name" value="RESPONSE_REGULATORY"/>
    <property type="match status" value="1"/>
</dbReference>
<comment type="caution">
    <text evidence="3">The sequence shown here is derived from an EMBL/GenBank/DDBJ whole genome shotgun (WGS) entry which is preliminary data.</text>
</comment>
<sequence length="190" mass="22018">MSGTDEWKLVEKILGNALNQEDTKKLVNALKNSVKHDFEQILKEFVKKINEPVEILLIGNDPKIMQELIATFGRSKLTTSIRFTGSVEEASNMIFQQGVYQDFPIANIIIFDFATLRGASGLENLENIMEKKSIIKDVPVIILTDDYEKVKHLEKYHPDLFLTKPNNFKEYQNIVESIKEFWLTYIYNKE</sequence>
<evidence type="ECO:0000313" key="3">
    <source>
        <dbReference type="EMBL" id="MBZ2165447.1"/>
    </source>
</evidence>
<accession>A0A8T5UTE4</accession>
<organism evidence="3 4">
    <name type="scientific">Methanobacterium spitsbergense</name>
    <dbReference type="NCBI Taxonomy" id="2874285"/>
    <lineage>
        <taxon>Archaea</taxon>
        <taxon>Methanobacteriati</taxon>
        <taxon>Methanobacteriota</taxon>
        <taxon>Methanomada group</taxon>
        <taxon>Methanobacteria</taxon>
        <taxon>Methanobacteriales</taxon>
        <taxon>Methanobacteriaceae</taxon>
        <taxon>Methanobacterium</taxon>
    </lineage>
</organism>
<dbReference type="InterPro" id="IPR011006">
    <property type="entry name" value="CheY-like_superfamily"/>
</dbReference>
<evidence type="ECO:0000313" key="4">
    <source>
        <dbReference type="Proteomes" id="UP000825933"/>
    </source>
</evidence>
<dbReference type="SUPFAM" id="SSF52172">
    <property type="entry name" value="CheY-like"/>
    <property type="match status" value="1"/>
</dbReference>
<feature type="modified residue" description="4-aspartylphosphate" evidence="1">
    <location>
        <position position="112"/>
    </location>
</feature>
<dbReference type="Proteomes" id="UP000825933">
    <property type="component" value="Unassembled WGS sequence"/>
</dbReference>
<evidence type="ECO:0000256" key="1">
    <source>
        <dbReference type="PROSITE-ProRule" id="PRU00169"/>
    </source>
</evidence>
<keyword evidence="1" id="KW-0597">Phosphoprotein</keyword>
<gene>
    <name evidence="3" type="ORF">K8N75_05265</name>
</gene>
<dbReference type="Gene3D" id="3.40.50.2300">
    <property type="match status" value="1"/>
</dbReference>
<feature type="domain" description="Response regulatory" evidence="2">
    <location>
        <begin position="54"/>
        <end position="179"/>
    </location>
</feature>
<evidence type="ECO:0000259" key="2">
    <source>
        <dbReference type="PROSITE" id="PS50110"/>
    </source>
</evidence>
<dbReference type="InterPro" id="IPR001789">
    <property type="entry name" value="Sig_transdc_resp-reg_receiver"/>
</dbReference>
<name>A0A8T5UTE4_9EURY</name>
<dbReference type="AlphaFoldDB" id="A0A8T5UTE4"/>
<reference evidence="4" key="1">
    <citation type="journal article" date="2022" name="Microbiol. Resour. Announc.">
        <title>Draft Genome Sequence of a Methanogenic Archaeon from West Spitsbergen Permafrost.</title>
        <authorList>
            <person name="Trubitsyn V."/>
            <person name="Rivkina E."/>
            <person name="Shcherbakova V."/>
        </authorList>
    </citation>
    <scope>NUCLEOTIDE SEQUENCE [LARGE SCALE GENOMIC DNA]</scope>
    <source>
        <strain evidence="4">VT</strain>
    </source>
</reference>